<dbReference type="AlphaFoldDB" id="L1I7L0"/>
<keyword evidence="3" id="KW-1185">Reference proteome</keyword>
<dbReference type="EMBL" id="JH993213">
    <property type="protein sequence ID" value="EKX32077.1"/>
    <property type="molecule type" value="Genomic_DNA"/>
</dbReference>
<dbReference type="GeneID" id="17288805"/>
<reference evidence="3" key="2">
    <citation type="submission" date="2012-11" db="EMBL/GenBank/DDBJ databases">
        <authorList>
            <person name="Kuo A."/>
            <person name="Curtis B.A."/>
            <person name="Tanifuji G."/>
            <person name="Burki F."/>
            <person name="Gruber A."/>
            <person name="Irimia M."/>
            <person name="Maruyama S."/>
            <person name="Arias M.C."/>
            <person name="Ball S.G."/>
            <person name="Gile G.H."/>
            <person name="Hirakawa Y."/>
            <person name="Hopkins J.F."/>
            <person name="Rensing S.A."/>
            <person name="Schmutz J."/>
            <person name="Symeonidi A."/>
            <person name="Elias M."/>
            <person name="Eveleigh R.J."/>
            <person name="Herman E.K."/>
            <person name="Klute M.J."/>
            <person name="Nakayama T."/>
            <person name="Obornik M."/>
            <person name="Reyes-Prieto A."/>
            <person name="Armbrust E.V."/>
            <person name="Aves S.J."/>
            <person name="Beiko R.G."/>
            <person name="Coutinho P."/>
            <person name="Dacks J.B."/>
            <person name="Durnford D.G."/>
            <person name="Fast N.M."/>
            <person name="Green B.R."/>
            <person name="Grisdale C."/>
            <person name="Hempe F."/>
            <person name="Henrissat B."/>
            <person name="Hoppner M.P."/>
            <person name="Ishida K.-I."/>
            <person name="Kim E."/>
            <person name="Koreny L."/>
            <person name="Kroth P.G."/>
            <person name="Liu Y."/>
            <person name="Malik S.-B."/>
            <person name="Maier U.G."/>
            <person name="McRose D."/>
            <person name="Mock T."/>
            <person name="Neilson J.A."/>
            <person name="Onodera N.T."/>
            <person name="Poole A.M."/>
            <person name="Pritham E.J."/>
            <person name="Richards T.A."/>
            <person name="Rocap G."/>
            <person name="Roy S.W."/>
            <person name="Sarai C."/>
            <person name="Schaack S."/>
            <person name="Shirato S."/>
            <person name="Slamovits C.H."/>
            <person name="Spencer D.F."/>
            <person name="Suzuki S."/>
            <person name="Worden A.Z."/>
            <person name="Zauner S."/>
            <person name="Barry K."/>
            <person name="Bell C."/>
            <person name="Bharti A.K."/>
            <person name="Crow J.A."/>
            <person name="Grimwood J."/>
            <person name="Kramer R."/>
            <person name="Lindquist E."/>
            <person name="Lucas S."/>
            <person name="Salamov A."/>
            <person name="McFadden G.I."/>
            <person name="Lane C.E."/>
            <person name="Keeling P.J."/>
            <person name="Gray M.W."/>
            <person name="Grigoriev I.V."/>
            <person name="Archibald J.M."/>
        </authorList>
    </citation>
    <scope>NUCLEOTIDE SEQUENCE</scope>
    <source>
        <strain evidence="3">CCMP2712</strain>
    </source>
</reference>
<evidence type="ECO:0000313" key="1">
    <source>
        <dbReference type="EMBL" id="EKX32077.1"/>
    </source>
</evidence>
<reference evidence="1 3" key="1">
    <citation type="journal article" date="2012" name="Nature">
        <title>Algal genomes reveal evolutionary mosaicism and the fate of nucleomorphs.</title>
        <authorList>
            <consortium name="DOE Joint Genome Institute"/>
            <person name="Curtis B.A."/>
            <person name="Tanifuji G."/>
            <person name="Burki F."/>
            <person name="Gruber A."/>
            <person name="Irimia M."/>
            <person name="Maruyama S."/>
            <person name="Arias M.C."/>
            <person name="Ball S.G."/>
            <person name="Gile G.H."/>
            <person name="Hirakawa Y."/>
            <person name="Hopkins J.F."/>
            <person name="Kuo A."/>
            <person name="Rensing S.A."/>
            <person name="Schmutz J."/>
            <person name="Symeonidi A."/>
            <person name="Elias M."/>
            <person name="Eveleigh R.J."/>
            <person name="Herman E.K."/>
            <person name="Klute M.J."/>
            <person name="Nakayama T."/>
            <person name="Obornik M."/>
            <person name="Reyes-Prieto A."/>
            <person name="Armbrust E.V."/>
            <person name="Aves S.J."/>
            <person name="Beiko R.G."/>
            <person name="Coutinho P."/>
            <person name="Dacks J.B."/>
            <person name="Durnford D.G."/>
            <person name="Fast N.M."/>
            <person name="Green B.R."/>
            <person name="Grisdale C.J."/>
            <person name="Hempel F."/>
            <person name="Henrissat B."/>
            <person name="Hoppner M.P."/>
            <person name="Ishida K."/>
            <person name="Kim E."/>
            <person name="Koreny L."/>
            <person name="Kroth P.G."/>
            <person name="Liu Y."/>
            <person name="Malik S.B."/>
            <person name="Maier U.G."/>
            <person name="McRose D."/>
            <person name="Mock T."/>
            <person name="Neilson J.A."/>
            <person name="Onodera N.T."/>
            <person name="Poole A.M."/>
            <person name="Pritham E.J."/>
            <person name="Richards T.A."/>
            <person name="Rocap G."/>
            <person name="Roy S.W."/>
            <person name="Sarai C."/>
            <person name="Schaack S."/>
            <person name="Shirato S."/>
            <person name="Slamovits C.H."/>
            <person name="Spencer D.F."/>
            <person name="Suzuki S."/>
            <person name="Worden A.Z."/>
            <person name="Zauner S."/>
            <person name="Barry K."/>
            <person name="Bell C."/>
            <person name="Bharti A.K."/>
            <person name="Crow J.A."/>
            <person name="Grimwood J."/>
            <person name="Kramer R."/>
            <person name="Lindquist E."/>
            <person name="Lucas S."/>
            <person name="Salamov A."/>
            <person name="McFadden G.I."/>
            <person name="Lane C.E."/>
            <person name="Keeling P.J."/>
            <person name="Gray M.W."/>
            <person name="Grigoriev I.V."/>
            <person name="Archibald J.M."/>
        </authorList>
    </citation>
    <scope>NUCLEOTIDE SEQUENCE</scope>
    <source>
        <strain evidence="1 3">CCMP2712</strain>
    </source>
</reference>
<sequence length="961" mass="106336">MLVTFELKLALVACAFMHQVMGAAIFLVPVSDYTLVWKEWRNLVCTSASVWRPVLNPVDVGTGKNVTPILLGDIFMPNQGPPNFVSTVLAIDEELNACPQGYGCILATAETGQGTPVPPLFAKAEFPESSTVWDSKVSQCICANTSVSSSGITSCIQNAARAVQPMLTLEENGYVRDQVQFVIKAPLCPTDYYVLGHVGTTEGVPPPANYQCIHKRLLRRAGRADGSKLYKSWLPLSNGTAVWTTDPNENTTVLPEYSKPISVYYPNCGFQGCPSLISPDVSCDNDTISQGLFYAGTSLPMRITASKNPNDLANLAPSIGPRCLVHYRYCTDNCDTELGTSSTGALRTGLIYVRPWGAPLYAGDDGKSYVNLKLYVSLYMYSAMRDKGLNPQGPFTFPSISFNSYPPATQRTAGLSRVGAVTVTQDYCILEVNVSFATLQSVRVREGPALILIYNADYSLVTSSSGYPLGRAIAKFYFYRLPNEAVINPGVLYNGKGCVAPVMVQMPSYVNLMSYFTFDCLWKDEGISSYRSTSFNRLELQTIPRSVLCVVPAKTLSIVSLRISLNGQQYHTLSMNLTRVDPDPNSVPGAGALRMYSLIPRSGPAAGGTQITVAGEYFYNYRKNNLRCRFQFTSGAGVDRVEVAGYYIDDKRLQLMSRWLWMHLPCMMLPIAPLRSIPPTKTFTTQFESTTFVPNVAYEPPTVTWHKCSAAGQNVSKTTTYPSPYQTNPVVTPVIDCSPMPNAPPKIAEHGWFTCIEGLNPKGEHGIKNPIWCLRAVPSNGAKSYAFWLFDPFLNIHGYLLRVVPDMYPGFCNRHRLSLTLSVRIVFNTIIRLNPRPGQTLESEWIRAQADATTTFSSIANVQGAVGYLRATGDREVFVDWELMTDLEFKEVMIGDPVNGRYLNSQVFLGTRLLRVLWMSTSWGYEDQNFVRWNMLLDYRRMDHNSPSIAPQGANATKGKQ</sequence>
<evidence type="ECO:0000313" key="3">
    <source>
        <dbReference type="Proteomes" id="UP000011087"/>
    </source>
</evidence>
<reference evidence="2" key="3">
    <citation type="submission" date="2015-06" db="UniProtKB">
        <authorList>
            <consortium name="EnsemblProtists"/>
        </authorList>
    </citation>
    <scope>IDENTIFICATION</scope>
</reference>
<dbReference type="RefSeq" id="XP_005819057.1">
    <property type="nucleotide sequence ID" value="XM_005819000.1"/>
</dbReference>
<dbReference type="CDD" id="cd00603">
    <property type="entry name" value="IPT_PCSR"/>
    <property type="match status" value="1"/>
</dbReference>
<dbReference type="PaxDb" id="55529-EKX32077"/>
<evidence type="ECO:0000313" key="2">
    <source>
        <dbReference type="EnsemblProtists" id="EKX32077"/>
    </source>
</evidence>
<protein>
    <recommendedName>
        <fullName evidence="4">IPT/TIG domain-containing protein</fullName>
    </recommendedName>
</protein>
<dbReference type="KEGG" id="gtt:GUITHDRAFT_121753"/>
<organism evidence="1">
    <name type="scientific">Guillardia theta (strain CCMP2712)</name>
    <name type="common">Cryptophyte</name>
    <dbReference type="NCBI Taxonomy" id="905079"/>
    <lineage>
        <taxon>Eukaryota</taxon>
        <taxon>Cryptophyceae</taxon>
        <taxon>Pyrenomonadales</taxon>
        <taxon>Geminigeraceae</taxon>
        <taxon>Guillardia</taxon>
    </lineage>
</organism>
<accession>L1I7L0</accession>
<dbReference type="HOGENOM" id="CLU_307674_0_0_1"/>
<evidence type="ECO:0008006" key="4">
    <source>
        <dbReference type="Google" id="ProtNLM"/>
    </source>
</evidence>
<dbReference type="Proteomes" id="UP000011087">
    <property type="component" value="Unassembled WGS sequence"/>
</dbReference>
<dbReference type="InterPro" id="IPR013783">
    <property type="entry name" value="Ig-like_fold"/>
</dbReference>
<gene>
    <name evidence="1" type="ORF">GUITHDRAFT_121753</name>
</gene>
<dbReference type="EnsemblProtists" id="EKX32077">
    <property type="protein sequence ID" value="EKX32077"/>
    <property type="gene ID" value="GUITHDRAFT_121753"/>
</dbReference>
<dbReference type="Gene3D" id="2.60.40.10">
    <property type="entry name" value="Immunoglobulins"/>
    <property type="match status" value="1"/>
</dbReference>
<name>L1I7L0_GUITC</name>
<proteinExistence type="predicted"/>